<reference evidence="2" key="2">
    <citation type="submission" date="2015-01" db="EMBL/GenBank/DDBJ databases">
        <title>Evolutionary Origins and Diversification of the Mycorrhizal Mutualists.</title>
        <authorList>
            <consortium name="DOE Joint Genome Institute"/>
            <consortium name="Mycorrhizal Genomics Consortium"/>
            <person name="Kohler A."/>
            <person name="Kuo A."/>
            <person name="Nagy L.G."/>
            <person name="Floudas D."/>
            <person name="Copeland A."/>
            <person name="Barry K.W."/>
            <person name="Cichocki N."/>
            <person name="Veneault-Fourrey C."/>
            <person name="LaButti K."/>
            <person name="Lindquist E.A."/>
            <person name="Lipzen A."/>
            <person name="Lundell T."/>
            <person name="Morin E."/>
            <person name="Murat C."/>
            <person name="Riley R."/>
            <person name="Ohm R."/>
            <person name="Sun H."/>
            <person name="Tunlid A."/>
            <person name="Henrissat B."/>
            <person name="Grigoriev I.V."/>
            <person name="Hibbett D.S."/>
            <person name="Martin F."/>
        </authorList>
    </citation>
    <scope>NUCLEOTIDE SEQUENCE [LARGE SCALE GENOMIC DNA]</scope>
    <source>
        <strain evidence="2">MAFF 305830</strain>
    </source>
</reference>
<protein>
    <submittedName>
        <fullName evidence="1">Uncharacterized protein</fullName>
    </submittedName>
</protein>
<dbReference type="EMBL" id="KN824338">
    <property type="protein sequence ID" value="KIM23384.1"/>
    <property type="molecule type" value="Genomic_DNA"/>
</dbReference>
<keyword evidence="2" id="KW-1185">Reference proteome</keyword>
<proteinExistence type="predicted"/>
<organism evidence="1 2">
    <name type="scientific">Serendipita vermifera MAFF 305830</name>
    <dbReference type="NCBI Taxonomy" id="933852"/>
    <lineage>
        <taxon>Eukaryota</taxon>
        <taxon>Fungi</taxon>
        <taxon>Dikarya</taxon>
        <taxon>Basidiomycota</taxon>
        <taxon>Agaricomycotina</taxon>
        <taxon>Agaricomycetes</taxon>
        <taxon>Sebacinales</taxon>
        <taxon>Serendipitaceae</taxon>
        <taxon>Serendipita</taxon>
    </lineage>
</organism>
<sequence length="71" mass="7743">MLRWCQISSKKSGLELIPSSSWKGIAERILKARAGTPLSSVTCEWDDGYEITVHVTNGAPYECSMRAVGGL</sequence>
<dbReference type="Proteomes" id="UP000054097">
    <property type="component" value="Unassembled WGS sequence"/>
</dbReference>
<dbReference type="HOGENOM" id="CLU_2741642_0_0_1"/>
<name>A0A0C3ATN6_SERVB</name>
<evidence type="ECO:0000313" key="2">
    <source>
        <dbReference type="Proteomes" id="UP000054097"/>
    </source>
</evidence>
<gene>
    <name evidence="1" type="ORF">M408DRAFT_332386</name>
</gene>
<evidence type="ECO:0000313" key="1">
    <source>
        <dbReference type="EMBL" id="KIM23384.1"/>
    </source>
</evidence>
<reference evidence="1 2" key="1">
    <citation type="submission" date="2014-04" db="EMBL/GenBank/DDBJ databases">
        <authorList>
            <consortium name="DOE Joint Genome Institute"/>
            <person name="Kuo A."/>
            <person name="Zuccaro A."/>
            <person name="Kohler A."/>
            <person name="Nagy L.G."/>
            <person name="Floudas D."/>
            <person name="Copeland A."/>
            <person name="Barry K.W."/>
            <person name="Cichocki N."/>
            <person name="Veneault-Fourrey C."/>
            <person name="LaButti K."/>
            <person name="Lindquist E.A."/>
            <person name="Lipzen A."/>
            <person name="Lundell T."/>
            <person name="Morin E."/>
            <person name="Murat C."/>
            <person name="Sun H."/>
            <person name="Tunlid A."/>
            <person name="Henrissat B."/>
            <person name="Grigoriev I.V."/>
            <person name="Hibbett D.S."/>
            <person name="Martin F."/>
            <person name="Nordberg H.P."/>
            <person name="Cantor M.N."/>
            <person name="Hua S.X."/>
        </authorList>
    </citation>
    <scope>NUCLEOTIDE SEQUENCE [LARGE SCALE GENOMIC DNA]</scope>
    <source>
        <strain evidence="1 2">MAFF 305830</strain>
    </source>
</reference>
<dbReference type="AlphaFoldDB" id="A0A0C3ATN6"/>
<accession>A0A0C3ATN6</accession>